<comment type="subcellular location">
    <subcellularLocation>
        <location evidence="1">Cell outer membrane</location>
        <topology evidence="1">Multi-pass membrane protein</topology>
    </subcellularLocation>
</comment>
<gene>
    <name evidence="10" type="ORF">FHQ21_09595</name>
</gene>
<evidence type="ECO:0000256" key="7">
    <source>
        <dbReference type="ARBA" id="ARBA00023609"/>
    </source>
</evidence>
<dbReference type="Proteomes" id="UP000305526">
    <property type="component" value="Unassembled WGS sequence"/>
</dbReference>
<evidence type="ECO:0000256" key="1">
    <source>
        <dbReference type="ARBA" id="ARBA00004571"/>
    </source>
</evidence>
<evidence type="ECO:0000256" key="6">
    <source>
        <dbReference type="ARBA" id="ARBA00023237"/>
    </source>
</evidence>
<dbReference type="Pfam" id="PF24575">
    <property type="entry name" value="TPR_Slam"/>
    <property type="match status" value="1"/>
</dbReference>
<dbReference type="EMBL" id="VDGV01000087">
    <property type="protein sequence ID" value="TNG89975.1"/>
    <property type="molecule type" value="Genomic_DNA"/>
</dbReference>
<keyword evidence="2" id="KW-1134">Transmembrane beta strand</keyword>
<accession>A0ABY2XTX3</accession>
<comment type="caution">
    <text evidence="10">The sequence shown here is derived from an EMBL/GenBank/DDBJ whole genome shotgun (WGS) entry which is preliminary data.</text>
</comment>
<keyword evidence="4" id="KW-0732">Signal</keyword>
<feature type="domain" description="Surface lipoprotein assembly modifier N-terminal TPR repeats region" evidence="9">
    <location>
        <begin position="59"/>
        <end position="162"/>
    </location>
</feature>
<reference evidence="10 11" key="1">
    <citation type="submission" date="2019-05" db="EMBL/GenBank/DDBJ databases">
        <title>Pasteurellaceae isolates from reptiles.</title>
        <authorList>
            <person name="Bojesen A.M."/>
            <person name="Lund E."/>
        </authorList>
    </citation>
    <scope>NUCLEOTIDE SEQUENCE [LARGE SCALE GENOMIC DNA]</scope>
    <source>
        <strain evidence="10 11">ELNT2x</strain>
    </source>
</reference>
<keyword evidence="11" id="KW-1185">Reference proteome</keyword>
<evidence type="ECO:0000313" key="10">
    <source>
        <dbReference type="EMBL" id="TNG89975.1"/>
    </source>
</evidence>
<evidence type="ECO:0000256" key="2">
    <source>
        <dbReference type="ARBA" id="ARBA00022452"/>
    </source>
</evidence>
<dbReference type="InterPro" id="IPR057556">
    <property type="entry name" value="TPR_Slam"/>
</dbReference>
<keyword evidence="5" id="KW-0472">Membrane</keyword>
<evidence type="ECO:0000256" key="3">
    <source>
        <dbReference type="ARBA" id="ARBA00022692"/>
    </source>
</evidence>
<protein>
    <submittedName>
        <fullName evidence="10">DUF560 domain-containing protein</fullName>
    </submittedName>
</protein>
<proteinExistence type="inferred from homology"/>
<evidence type="ECO:0000256" key="5">
    <source>
        <dbReference type="ARBA" id="ARBA00023136"/>
    </source>
</evidence>
<dbReference type="InterPro" id="IPR011990">
    <property type="entry name" value="TPR-like_helical_dom_sf"/>
</dbReference>
<keyword evidence="3" id="KW-0812">Transmembrane</keyword>
<sequence>MAMLPIFSGLFGGIVQAQTVTTEQAPRLGLDESKFQVAQPQLPQPTLQAPSAVSQPKSISISKEELAKYPELVLRALLPALMQNNAEGVALLLPIYQAQGKTDPMLVMWGEAILAQQQQDYARALSLYRTLFAKNPNLIPVRYQMAQVLYLNNDNEAARDQFEKLRTENVSPAFVQLIDRYLTAINRRDQWTFQGGLSYLNEANVNNAPKAGTEVNGWKAWQSEKAEGIGYNLGADKKWSLQHGFFSKVSLSGYGRYYWDNKKYNEFNARISAGLGYQTARSEVTLMPFTERRWYGGGASGSDALKRFSQNSGLRLDFSYWLAPRWQISTALEYGEQRYVTRKHLNGNNYFWSNTLLYMPSSDQYWVVGVDYSRDNARHKDNAYQRKNIRLGWGQEWMGGISTRITLNYAKRQYKAADFTGIRQKNDEYGAQFSIWHRNLHFWGITPRVTWAYTKIDSNNPFYSYDKNRLYLEVSKRF</sequence>
<evidence type="ECO:0000313" key="11">
    <source>
        <dbReference type="Proteomes" id="UP000305526"/>
    </source>
</evidence>
<evidence type="ECO:0000259" key="8">
    <source>
        <dbReference type="Pfam" id="PF04575"/>
    </source>
</evidence>
<dbReference type="InterPro" id="IPR007655">
    <property type="entry name" value="Slam_C"/>
</dbReference>
<dbReference type="SUPFAM" id="SSF48452">
    <property type="entry name" value="TPR-like"/>
    <property type="match status" value="1"/>
</dbReference>
<evidence type="ECO:0000259" key="9">
    <source>
        <dbReference type="Pfam" id="PF24575"/>
    </source>
</evidence>
<evidence type="ECO:0000256" key="4">
    <source>
        <dbReference type="ARBA" id="ARBA00022729"/>
    </source>
</evidence>
<comment type="similarity">
    <text evidence="7">Belongs to the Slam family.</text>
</comment>
<organism evidence="10 11">
    <name type="scientific">Testudinibacter aquarius</name>
    <dbReference type="NCBI Taxonomy" id="1524974"/>
    <lineage>
        <taxon>Bacteria</taxon>
        <taxon>Pseudomonadati</taxon>
        <taxon>Pseudomonadota</taxon>
        <taxon>Gammaproteobacteria</taxon>
        <taxon>Pasteurellales</taxon>
        <taxon>Pasteurellaceae</taxon>
        <taxon>Testudinibacter</taxon>
    </lineage>
</organism>
<dbReference type="Pfam" id="PF04575">
    <property type="entry name" value="SlipAM"/>
    <property type="match status" value="1"/>
</dbReference>
<keyword evidence="6" id="KW-0998">Cell outer membrane</keyword>
<feature type="domain" description="Surface lipoprotein assembly modifier C-terminal" evidence="8">
    <location>
        <begin position="191"/>
        <end position="478"/>
    </location>
</feature>
<name>A0ABY2XTX3_9PAST</name>
<dbReference type="Gene3D" id="1.25.40.10">
    <property type="entry name" value="Tetratricopeptide repeat domain"/>
    <property type="match status" value="1"/>
</dbReference>